<feature type="transmembrane region" description="Helical" evidence="10">
    <location>
        <begin position="6"/>
        <end position="24"/>
    </location>
</feature>
<keyword evidence="6 10" id="KW-0812">Transmembrane</keyword>
<keyword evidence="8 10" id="KW-1133">Transmembrane helix</keyword>
<dbReference type="GO" id="GO:0005886">
    <property type="term" value="C:plasma membrane"/>
    <property type="evidence" value="ECO:0007669"/>
    <property type="project" value="UniProtKB-SubCell"/>
</dbReference>
<feature type="transmembrane region" description="Helical" evidence="10">
    <location>
        <begin position="251"/>
        <end position="271"/>
    </location>
</feature>
<evidence type="ECO:0000256" key="8">
    <source>
        <dbReference type="ARBA" id="ARBA00022989"/>
    </source>
</evidence>
<comment type="similarity">
    <text evidence="2">Belongs to the ArsB family.</text>
</comment>
<feature type="transmembrane region" description="Helical" evidence="10">
    <location>
        <begin position="77"/>
        <end position="106"/>
    </location>
</feature>
<keyword evidence="13" id="KW-1185">Reference proteome</keyword>
<feature type="transmembrane region" description="Helical" evidence="10">
    <location>
        <begin position="222"/>
        <end position="239"/>
    </location>
</feature>
<dbReference type="PANTHER" id="PTHR43302">
    <property type="entry name" value="TRANSPORTER ARSB-RELATED"/>
    <property type="match status" value="1"/>
</dbReference>
<feature type="transmembrane region" description="Helical" evidence="10">
    <location>
        <begin position="36"/>
        <end position="57"/>
    </location>
</feature>
<dbReference type="GO" id="GO:0015105">
    <property type="term" value="F:arsenite transmembrane transporter activity"/>
    <property type="evidence" value="ECO:0007669"/>
    <property type="project" value="InterPro"/>
</dbReference>
<keyword evidence="5" id="KW-1003">Cell membrane</keyword>
<evidence type="ECO:0000256" key="7">
    <source>
        <dbReference type="ARBA" id="ARBA00022849"/>
    </source>
</evidence>
<evidence type="ECO:0000256" key="4">
    <source>
        <dbReference type="ARBA" id="ARBA00022448"/>
    </source>
</evidence>
<feature type="transmembrane region" description="Helical" evidence="10">
    <location>
        <begin position="118"/>
        <end position="136"/>
    </location>
</feature>
<evidence type="ECO:0000256" key="6">
    <source>
        <dbReference type="ARBA" id="ARBA00022692"/>
    </source>
</evidence>
<dbReference type="RefSeq" id="WP_239073092.1">
    <property type="nucleotide sequence ID" value="NZ_BOOX01000002.1"/>
</dbReference>
<keyword evidence="9 10" id="KW-0472">Membrane</keyword>
<evidence type="ECO:0000313" key="12">
    <source>
        <dbReference type="EMBL" id="PJJ73993.1"/>
    </source>
</evidence>
<dbReference type="GO" id="GO:0046685">
    <property type="term" value="P:response to arsenic-containing substance"/>
    <property type="evidence" value="ECO:0007669"/>
    <property type="project" value="UniProtKB-KW"/>
</dbReference>
<feature type="transmembrane region" description="Helical" evidence="10">
    <location>
        <begin position="199"/>
        <end position="216"/>
    </location>
</feature>
<comment type="similarity">
    <text evidence="3">Belongs to the CitM (TC 2.A.11) transporter family.</text>
</comment>
<evidence type="ECO:0000259" key="11">
    <source>
        <dbReference type="Pfam" id="PF03600"/>
    </source>
</evidence>
<accession>A0A2M9CQ01</accession>
<dbReference type="InterPro" id="IPR004680">
    <property type="entry name" value="Cit_transptr-like_dom"/>
</dbReference>
<evidence type="ECO:0000313" key="13">
    <source>
        <dbReference type="Proteomes" id="UP000231693"/>
    </source>
</evidence>
<proteinExistence type="inferred from homology"/>
<gene>
    <name evidence="12" type="ORF">CLV28_1480</name>
</gene>
<keyword evidence="7" id="KW-0059">Arsenical resistance</keyword>
<evidence type="ECO:0000256" key="9">
    <source>
        <dbReference type="ARBA" id="ARBA00023136"/>
    </source>
</evidence>
<evidence type="ECO:0000256" key="1">
    <source>
        <dbReference type="ARBA" id="ARBA00004651"/>
    </source>
</evidence>
<organism evidence="12 13">
    <name type="scientific">Sediminihabitans luteus</name>
    <dbReference type="NCBI Taxonomy" id="1138585"/>
    <lineage>
        <taxon>Bacteria</taxon>
        <taxon>Bacillati</taxon>
        <taxon>Actinomycetota</taxon>
        <taxon>Actinomycetes</taxon>
        <taxon>Micrococcales</taxon>
        <taxon>Cellulomonadaceae</taxon>
        <taxon>Sediminihabitans</taxon>
    </lineage>
</organism>
<dbReference type="EMBL" id="PGFE01000002">
    <property type="protein sequence ID" value="PJJ73993.1"/>
    <property type="molecule type" value="Genomic_DNA"/>
</dbReference>
<evidence type="ECO:0000256" key="3">
    <source>
        <dbReference type="ARBA" id="ARBA00009843"/>
    </source>
</evidence>
<name>A0A2M9CQ01_9CELL</name>
<comment type="subcellular location">
    <subcellularLocation>
        <location evidence="1">Cell membrane</location>
        <topology evidence="1">Multi-pass membrane protein</topology>
    </subcellularLocation>
</comment>
<feature type="domain" description="Citrate transporter-like" evidence="11">
    <location>
        <begin position="3"/>
        <end position="342"/>
    </location>
</feature>
<dbReference type="PRINTS" id="PR00758">
    <property type="entry name" value="ARSENICPUMP"/>
</dbReference>
<feature type="transmembrane region" description="Helical" evidence="10">
    <location>
        <begin position="326"/>
        <end position="350"/>
    </location>
</feature>
<evidence type="ECO:0000256" key="5">
    <source>
        <dbReference type="ARBA" id="ARBA00022475"/>
    </source>
</evidence>
<evidence type="ECO:0000256" key="2">
    <source>
        <dbReference type="ARBA" id="ARBA00006433"/>
    </source>
</evidence>
<dbReference type="AlphaFoldDB" id="A0A2M9CQ01"/>
<reference evidence="12 13" key="1">
    <citation type="submission" date="2017-11" db="EMBL/GenBank/DDBJ databases">
        <title>Genomic Encyclopedia of Archaeal and Bacterial Type Strains, Phase II (KMG-II): From Individual Species to Whole Genera.</title>
        <authorList>
            <person name="Goeker M."/>
        </authorList>
    </citation>
    <scope>NUCLEOTIDE SEQUENCE [LARGE SCALE GENOMIC DNA]</scope>
    <source>
        <strain evidence="12 13">DSM 25478</strain>
    </source>
</reference>
<feature type="transmembrane region" description="Helical" evidence="10">
    <location>
        <begin position="156"/>
        <end position="178"/>
    </location>
</feature>
<feature type="transmembrane region" description="Helical" evidence="10">
    <location>
        <begin position="370"/>
        <end position="389"/>
    </location>
</feature>
<dbReference type="InterPro" id="IPR000802">
    <property type="entry name" value="Arsenical_pump_ArsB"/>
</dbReference>
<feature type="transmembrane region" description="Helical" evidence="10">
    <location>
        <begin position="291"/>
        <end position="314"/>
    </location>
</feature>
<dbReference type="PANTHER" id="PTHR43302:SF5">
    <property type="entry name" value="TRANSPORTER ARSB-RELATED"/>
    <property type="match status" value="1"/>
</dbReference>
<comment type="caution">
    <text evidence="12">The sequence shown here is derived from an EMBL/GenBank/DDBJ whole genome shotgun (WGS) entry which is preliminary data.</text>
</comment>
<evidence type="ECO:0000256" key="10">
    <source>
        <dbReference type="SAM" id="Phobius"/>
    </source>
</evidence>
<keyword evidence="4" id="KW-0813">Transport</keyword>
<sequence>MRRVPWWALATCAAVAVVATGVLPGDDAVALARRTVPVLLFLAAITVVAEMCSHAGLFDVAATRAARLAGGSRARLWLLVVAMAVLSTVVLSLDTTAVLLTPVVLVVARRTGSAPLPFALTVLALANTASLLLPVSNLTNLLGMTRLEALDPPARYVAVMAAPAVVVVVVTVAVLAVLHRRALVGRFTPPPAPEVRDRVLLRWSAGTVVALAACFVAELPVAPVALAGAAVLVAVALVRGRGLPVRPADLVPWRTVLVIAALLTLVAAWHAHGLGDALTAVAGTGTSTPDLFRLGATAALGSNAVNNLPAYLALEPTAATDAARIAALLVGVDAGPLVTPWASVATLLWAQQLRRYWTGVDGPWWPVARQGLVLAPVALVAGLGVVALTA</sequence>
<dbReference type="Proteomes" id="UP000231693">
    <property type="component" value="Unassembled WGS sequence"/>
</dbReference>
<protein>
    <submittedName>
        <fullName evidence="12">Arsenite efflux membrane protein ArsB</fullName>
    </submittedName>
</protein>
<dbReference type="Pfam" id="PF03600">
    <property type="entry name" value="CitMHS"/>
    <property type="match status" value="1"/>
</dbReference>